<dbReference type="SMART" id="SM00046">
    <property type="entry name" value="DAGKc"/>
    <property type="match status" value="1"/>
</dbReference>
<evidence type="ECO:0000256" key="9">
    <source>
        <dbReference type="RuleBase" id="RU361128"/>
    </source>
</evidence>
<keyword evidence="8" id="KW-0472">Membrane</keyword>
<evidence type="ECO:0000256" key="6">
    <source>
        <dbReference type="ARBA" id="ARBA00022777"/>
    </source>
</evidence>
<keyword evidence="5" id="KW-0479">Metal-binding</keyword>
<dbReference type="SMART" id="SM00332">
    <property type="entry name" value="PP2Cc"/>
    <property type="match status" value="1"/>
</dbReference>
<dbReference type="EC" id="2.7.1.107" evidence="9"/>
<evidence type="ECO:0000256" key="8">
    <source>
        <dbReference type="ARBA" id="ARBA00023136"/>
    </source>
</evidence>
<dbReference type="GO" id="GO:0004143">
    <property type="term" value="F:ATP-dependent diacylglycerol kinase activity"/>
    <property type="evidence" value="ECO:0007669"/>
    <property type="project" value="UniProtKB-EC"/>
</dbReference>
<evidence type="ECO:0000256" key="5">
    <source>
        <dbReference type="ARBA" id="ARBA00022771"/>
    </source>
</evidence>
<feature type="compositionally biased region" description="Low complexity" evidence="10">
    <location>
        <begin position="988"/>
        <end position="997"/>
    </location>
</feature>
<dbReference type="PANTHER" id="PTHR11255:SF54">
    <property type="entry name" value="DIACYLGLYCEROL KINASE THETA"/>
    <property type="match status" value="1"/>
</dbReference>
<evidence type="ECO:0000259" key="12">
    <source>
        <dbReference type="PROSITE" id="PS51746"/>
    </source>
</evidence>
<dbReference type="SUPFAM" id="SSF111331">
    <property type="entry name" value="NAD kinase/diacylglycerol kinase-like"/>
    <property type="match status" value="1"/>
</dbReference>
<proteinExistence type="inferred from homology"/>
<evidence type="ECO:0000259" key="11">
    <source>
        <dbReference type="PROSITE" id="PS50146"/>
    </source>
</evidence>
<keyword evidence="5" id="KW-0863">Zinc-finger</keyword>
<dbReference type="GO" id="GO:0005524">
    <property type="term" value="F:ATP binding"/>
    <property type="evidence" value="ECO:0007669"/>
    <property type="project" value="UniProtKB-KW"/>
</dbReference>
<dbReference type="AlphaFoldDB" id="A0A1Q9DGU3"/>
<dbReference type="GO" id="GO:0007200">
    <property type="term" value="P:phospholipase C-activating G protein-coupled receptor signaling pathway"/>
    <property type="evidence" value="ECO:0007669"/>
    <property type="project" value="InterPro"/>
</dbReference>
<keyword evidence="6 9" id="KW-0418">Kinase</keyword>
<feature type="region of interest" description="Disordered" evidence="10">
    <location>
        <begin position="971"/>
        <end position="1005"/>
    </location>
</feature>
<evidence type="ECO:0000256" key="1">
    <source>
        <dbReference type="ARBA" id="ARBA00004370"/>
    </source>
</evidence>
<sequence>MHRARHAAFAVRAVVRHCQGVHRGATVTAAPLIGPGNPWPCASRALSSHVSSSQCEPARSEKGVSQDMPVSLQRVTNKDLEAWANGSAVRGHVFTRAAAEPYTVSATRHFGCESPTAKVHMQHLRQYPTCAMQMRCCSVSAADRSGDGVEIFEDFYALSQARMQPDANASQPQEREMEGMEAEENMWMHCAVEEDALLEFQALQDKAYARNAWKAAAREKLSPEDAQADTKLASMAPTVLATACCRVACQWYPSRFAAWQGQCAYYWQGADGALKNTPLQGSDSDWNVGATNLLLIVQCDSARPGKDNVKRVVLQWLDFLSGKTQLPATKALLQGNVPLTGLLEELKTNRGQLRVINGELEKILNRRKGKMLHGADTSRTIRPPVASGPWWINRTGTEAPDGWSAHFISTSGMKSGGSPNQDAYSFTFLDHGWILSIACDGHGEHGEVIAERVSRVLPLFFSANMAESSDPEEALRKAFRLAQGDLERSFSSMQVFSGATVALCCMQPSAGTVWFATVGDSRVVLGDMDSGRPVFATTEHKAHNPDEYSRLEAAGAQVVQKRYDDGEVVSRIFIPKTGVPGLAMSRSLGDGCLKKYGVSAEPEISNMTGKWQSCRLPSVMLASDGLWENPSTGMDLQMIGSRRDQRRLRRLVLPANCVQTVPEEAKKSSRSVAIPGVSDWRTTATDLLHVTAKAAMEKVIPRGPEARWSHRQVIPERLNQVDCRPVLVFVNTRSGGQQGFKVMTEMRNYLHTLQVVDLQREGPEAALKWWEKTGLRYRILVCGGDGTVGWVLGALYQLELAYLPPVGILPLGTGNDLARVTGWGGGFTASSVLPVLQRVNEAHAELLDRWTVTSSWLEDLRPSWLTGGTSQVKERRLKPMVMSNYFGIGVDAAVALDFHQMRERRPEWFWSQLVNKLWYFRSGAVAWLAKTCANIGSKIEVHCDGEAVEIPSSLEGIIVLNIPSFGGGTDLWGRAEDEAGDDEDSDSDASLAPSVSSVGNPSFQGRQSMQDRKLEVVGVHGALQLGASQVGLYKAHRLAQGSSIKVTNKVVLPIEVDGEPMWFAKDGVIEITHQSQAFMLVNSKESSHAVATELVEWAEQQKVINLQQRNTMLKEISRRAGVRAPSSRKKPASWTRLAPDTVSIEEAISAMAVRYRAGRDLKSGLENLTRRSQRRWIEVEGDYCDDVTVVFIAPKSEAKAAPDTTGARAT</sequence>
<dbReference type="InterPro" id="IPR000756">
    <property type="entry name" value="Diacylglycerol_kin_accessory"/>
</dbReference>
<dbReference type="Gene3D" id="2.60.200.40">
    <property type="match status" value="1"/>
</dbReference>
<accession>A0A1Q9DGU3</accession>
<comment type="similarity">
    <text evidence="2 9">Belongs to the eukaryotic diacylglycerol kinase family.</text>
</comment>
<reference evidence="13 14" key="1">
    <citation type="submission" date="2016-02" db="EMBL/GenBank/DDBJ databases">
        <title>Genome analysis of coral dinoflagellate symbionts highlights evolutionary adaptations to a symbiotic lifestyle.</title>
        <authorList>
            <person name="Aranda M."/>
            <person name="Li Y."/>
            <person name="Liew Y.J."/>
            <person name="Baumgarten S."/>
            <person name="Simakov O."/>
            <person name="Wilson M."/>
            <person name="Piel J."/>
            <person name="Ashoor H."/>
            <person name="Bougouffa S."/>
            <person name="Bajic V.B."/>
            <person name="Ryu T."/>
            <person name="Ravasi T."/>
            <person name="Bayer T."/>
            <person name="Micklem G."/>
            <person name="Kim H."/>
            <person name="Bhak J."/>
            <person name="Lajeunesse T.C."/>
            <person name="Voolstra C.R."/>
        </authorList>
    </citation>
    <scope>NUCLEOTIDE SEQUENCE [LARGE SCALE GENOMIC DNA]</scope>
    <source>
        <strain evidence="13 14">CCMP2467</strain>
    </source>
</reference>
<dbReference type="InterPro" id="IPR037607">
    <property type="entry name" value="DGK"/>
</dbReference>
<dbReference type="Pfam" id="PF00609">
    <property type="entry name" value="DAGK_acc"/>
    <property type="match status" value="1"/>
</dbReference>
<evidence type="ECO:0000256" key="3">
    <source>
        <dbReference type="ARBA" id="ARBA00022679"/>
    </source>
</evidence>
<evidence type="ECO:0000256" key="4">
    <source>
        <dbReference type="ARBA" id="ARBA00022741"/>
    </source>
</evidence>
<dbReference type="SUPFAM" id="SSF81606">
    <property type="entry name" value="PP2C-like"/>
    <property type="match status" value="1"/>
</dbReference>
<dbReference type="InterPro" id="IPR001206">
    <property type="entry name" value="Diacylglycerol_kinase_cat_dom"/>
</dbReference>
<keyword evidence="3 9" id="KW-0808">Transferase</keyword>
<comment type="catalytic activity">
    <reaction evidence="9">
        <text>a 1,2-diacyl-sn-glycerol + ATP = a 1,2-diacyl-sn-glycero-3-phosphate + ADP + H(+)</text>
        <dbReference type="Rhea" id="RHEA:10272"/>
        <dbReference type="ChEBI" id="CHEBI:15378"/>
        <dbReference type="ChEBI" id="CHEBI:17815"/>
        <dbReference type="ChEBI" id="CHEBI:30616"/>
        <dbReference type="ChEBI" id="CHEBI:58608"/>
        <dbReference type="ChEBI" id="CHEBI:456216"/>
        <dbReference type="EC" id="2.7.1.107"/>
    </reaction>
</comment>
<comment type="caution">
    <text evidence="13">The sequence shown here is derived from an EMBL/GenBank/DDBJ whole genome shotgun (WGS) entry which is preliminary data.</text>
</comment>
<evidence type="ECO:0000313" key="14">
    <source>
        <dbReference type="Proteomes" id="UP000186817"/>
    </source>
</evidence>
<keyword evidence="7 9" id="KW-0067">ATP-binding</keyword>
<evidence type="ECO:0000313" key="13">
    <source>
        <dbReference type="EMBL" id="OLP94401.1"/>
    </source>
</evidence>
<dbReference type="SMART" id="SM00045">
    <property type="entry name" value="DAGKa"/>
    <property type="match status" value="1"/>
</dbReference>
<dbReference type="GO" id="GO:0008270">
    <property type="term" value="F:zinc ion binding"/>
    <property type="evidence" value="ECO:0007669"/>
    <property type="project" value="UniProtKB-KW"/>
</dbReference>
<evidence type="ECO:0000256" key="7">
    <source>
        <dbReference type="ARBA" id="ARBA00022840"/>
    </source>
</evidence>
<protein>
    <recommendedName>
        <fullName evidence="9">Diacylglycerol kinase</fullName>
        <shortName evidence="9">DAG kinase</shortName>
        <ecNumber evidence="9">2.7.1.107</ecNumber>
    </recommendedName>
</protein>
<dbReference type="Gene3D" id="3.60.40.10">
    <property type="entry name" value="PPM-type phosphatase domain"/>
    <property type="match status" value="1"/>
</dbReference>
<evidence type="ECO:0000256" key="10">
    <source>
        <dbReference type="SAM" id="MobiDB-lite"/>
    </source>
</evidence>
<dbReference type="CDD" id="cd00143">
    <property type="entry name" value="PP2Cc"/>
    <property type="match status" value="1"/>
</dbReference>
<keyword evidence="14" id="KW-1185">Reference proteome</keyword>
<dbReference type="OrthoDB" id="411031at2759"/>
<dbReference type="InterPro" id="IPR016064">
    <property type="entry name" value="NAD/diacylglycerol_kinase_sf"/>
</dbReference>
<dbReference type="GO" id="GO:0016020">
    <property type="term" value="C:membrane"/>
    <property type="evidence" value="ECO:0007669"/>
    <property type="project" value="UniProtKB-SubCell"/>
</dbReference>
<dbReference type="Gene3D" id="3.40.50.10330">
    <property type="entry name" value="Probable inorganic polyphosphate/atp-NAD kinase, domain 1"/>
    <property type="match status" value="1"/>
</dbReference>
<comment type="subcellular location">
    <subcellularLocation>
        <location evidence="1">Membrane</location>
    </subcellularLocation>
</comment>
<dbReference type="InterPro" id="IPR001932">
    <property type="entry name" value="PPM-type_phosphatase-like_dom"/>
</dbReference>
<dbReference type="PANTHER" id="PTHR11255">
    <property type="entry name" value="DIACYLGLYCEROL KINASE"/>
    <property type="match status" value="1"/>
</dbReference>
<feature type="domain" description="DAGKc" evidence="11">
    <location>
        <begin position="721"/>
        <end position="857"/>
    </location>
</feature>
<feature type="compositionally biased region" description="Acidic residues" evidence="10">
    <location>
        <begin position="978"/>
        <end position="987"/>
    </location>
</feature>
<dbReference type="Pfam" id="PF00481">
    <property type="entry name" value="PP2C"/>
    <property type="match status" value="1"/>
</dbReference>
<dbReference type="PROSITE" id="PS51746">
    <property type="entry name" value="PPM_2"/>
    <property type="match status" value="1"/>
</dbReference>
<keyword evidence="4 9" id="KW-0547">Nucleotide-binding</keyword>
<dbReference type="Proteomes" id="UP000186817">
    <property type="component" value="Unassembled WGS sequence"/>
</dbReference>
<name>A0A1Q9DGU3_SYMMI</name>
<dbReference type="InterPro" id="IPR017438">
    <property type="entry name" value="ATP-NAD_kinase_N"/>
</dbReference>
<dbReference type="InterPro" id="IPR036457">
    <property type="entry name" value="PPM-type-like_dom_sf"/>
</dbReference>
<dbReference type="Pfam" id="PF00781">
    <property type="entry name" value="DAGK_cat"/>
    <property type="match status" value="1"/>
</dbReference>
<dbReference type="PROSITE" id="PS50146">
    <property type="entry name" value="DAGK"/>
    <property type="match status" value="1"/>
</dbReference>
<organism evidence="13 14">
    <name type="scientific">Symbiodinium microadriaticum</name>
    <name type="common">Dinoflagellate</name>
    <name type="synonym">Zooxanthella microadriatica</name>
    <dbReference type="NCBI Taxonomy" id="2951"/>
    <lineage>
        <taxon>Eukaryota</taxon>
        <taxon>Sar</taxon>
        <taxon>Alveolata</taxon>
        <taxon>Dinophyceae</taxon>
        <taxon>Suessiales</taxon>
        <taxon>Symbiodiniaceae</taxon>
        <taxon>Symbiodinium</taxon>
    </lineage>
</organism>
<evidence type="ECO:0000256" key="2">
    <source>
        <dbReference type="ARBA" id="ARBA00009280"/>
    </source>
</evidence>
<gene>
    <name evidence="13" type="primary">DGK1</name>
    <name evidence="13" type="ORF">AK812_SmicGene23598</name>
</gene>
<keyword evidence="5" id="KW-0862">Zinc</keyword>
<feature type="domain" description="PPM-type phosphatase" evidence="12">
    <location>
        <begin position="404"/>
        <end position="857"/>
    </location>
</feature>
<dbReference type="EMBL" id="LSRX01000544">
    <property type="protein sequence ID" value="OLP94401.1"/>
    <property type="molecule type" value="Genomic_DNA"/>
</dbReference>